<accession>L0R5R1</accession>
<dbReference type="Proteomes" id="UP000010808">
    <property type="component" value="Chromosome"/>
</dbReference>
<name>L0R5R1_9BACT</name>
<dbReference type="eggNOG" id="COG1343">
    <property type="taxonomic scope" value="Bacteria"/>
</dbReference>
<dbReference type="Gene3D" id="3.30.70.240">
    <property type="match status" value="1"/>
</dbReference>
<evidence type="ECO:0000256" key="5">
    <source>
        <dbReference type="ARBA" id="ARBA00022759"/>
    </source>
</evidence>
<dbReference type="Pfam" id="PF09827">
    <property type="entry name" value="CRISPR_Cas2"/>
    <property type="match status" value="1"/>
</dbReference>
<proteinExistence type="inferred from homology"/>
<dbReference type="InterPro" id="IPR019199">
    <property type="entry name" value="Virulence_VapD/CRISPR_Cas2"/>
</dbReference>
<evidence type="ECO:0000256" key="1">
    <source>
        <dbReference type="ARBA" id="ARBA00001946"/>
    </source>
</evidence>
<reference evidence="10 11" key="1">
    <citation type="submission" date="2012-10" db="EMBL/GenBank/DDBJ databases">
        <authorList>
            <person name="Genoscope - CEA"/>
        </authorList>
    </citation>
    <scope>NUCLEOTIDE SEQUENCE [LARGE SCALE GENOMIC DNA]</scope>
    <source>
        <strain evidence="11">AM13 / DSM 14728</strain>
    </source>
</reference>
<evidence type="ECO:0000256" key="7">
    <source>
        <dbReference type="ARBA" id="ARBA00022842"/>
    </source>
</evidence>
<sequence>MFMSKITRHLIAYDISCDKERYKVSKILEGFGFRVQESVFECDLTTQLKGRLIAKLEHLQIETGFVSIYPLGSHKPKDIGNAPPRINENYSFVI</sequence>
<comment type="subunit">
    <text evidence="9">Homodimer, forms a heterotetramer with a Cas1 homodimer.</text>
</comment>
<gene>
    <name evidence="9" type="primary">cas2</name>
    <name evidence="10" type="ORF">DESAM_10037</name>
</gene>
<dbReference type="STRING" id="1121451.DESAM_10037"/>
<dbReference type="HAMAP" id="MF_01471">
    <property type="entry name" value="Cas2"/>
    <property type="match status" value="1"/>
</dbReference>
<evidence type="ECO:0000256" key="4">
    <source>
        <dbReference type="ARBA" id="ARBA00022723"/>
    </source>
</evidence>
<comment type="cofactor">
    <cofactor evidence="1 9">
        <name>Mg(2+)</name>
        <dbReference type="ChEBI" id="CHEBI:18420"/>
    </cofactor>
</comment>
<evidence type="ECO:0000256" key="9">
    <source>
        <dbReference type="HAMAP-Rule" id="MF_01471"/>
    </source>
</evidence>
<dbReference type="PANTHER" id="PTHR34405:SF3">
    <property type="entry name" value="CRISPR-ASSOCIATED ENDORIBONUCLEASE CAS2 3"/>
    <property type="match status" value="1"/>
</dbReference>
<dbReference type="KEGG" id="dhy:DESAM_10037"/>
<evidence type="ECO:0000256" key="6">
    <source>
        <dbReference type="ARBA" id="ARBA00022801"/>
    </source>
</evidence>
<dbReference type="GO" id="GO:0004521">
    <property type="term" value="F:RNA endonuclease activity"/>
    <property type="evidence" value="ECO:0007669"/>
    <property type="project" value="InterPro"/>
</dbReference>
<evidence type="ECO:0000256" key="8">
    <source>
        <dbReference type="ARBA" id="ARBA00023118"/>
    </source>
</evidence>
<organism evidence="10 11">
    <name type="scientific">Maridesulfovibrio hydrothermalis AM13 = DSM 14728</name>
    <dbReference type="NCBI Taxonomy" id="1121451"/>
    <lineage>
        <taxon>Bacteria</taxon>
        <taxon>Pseudomonadati</taxon>
        <taxon>Thermodesulfobacteriota</taxon>
        <taxon>Desulfovibrionia</taxon>
        <taxon>Desulfovibrionales</taxon>
        <taxon>Desulfovibrionaceae</taxon>
        <taxon>Maridesulfovibrio</taxon>
    </lineage>
</organism>
<keyword evidence="7 9" id="KW-0460">Magnesium</keyword>
<keyword evidence="11" id="KW-1185">Reference proteome</keyword>
<dbReference type="GO" id="GO:0043571">
    <property type="term" value="P:maintenance of CRISPR repeat elements"/>
    <property type="evidence" value="ECO:0007669"/>
    <property type="project" value="UniProtKB-UniRule"/>
</dbReference>
<keyword evidence="3 9" id="KW-0540">Nuclease</keyword>
<keyword evidence="6 9" id="KW-0378">Hydrolase</keyword>
<dbReference type="AlphaFoldDB" id="L0R5R1"/>
<dbReference type="PANTHER" id="PTHR34405">
    <property type="entry name" value="CRISPR-ASSOCIATED ENDORIBONUCLEASE CAS2"/>
    <property type="match status" value="1"/>
</dbReference>
<evidence type="ECO:0000313" key="10">
    <source>
        <dbReference type="EMBL" id="CCO22018.1"/>
    </source>
</evidence>
<dbReference type="GO" id="GO:0051607">
    <property type="term" value="P:defense response to virus"/>
    <property type="evidence" value="ECO:0007669"/>
    <property type="project" value="UniProtKB-UniRule"/>
</dbReference>
<evidence type="ECO:0000313" key="11">
    <source>
        <dbReference type="Proteomes" id="UP000010808"/>
    </source>
</evidence>
<keyword evidence="8 9" id="KW-0051">Antiviral defense</keyword>
<dbReference type="EMBL" id="FO203522">
    <property type="protein sequence ID" value="CCO22018.1"/>
    <property type="molecule type" value="Genomic_DNA"/>
</dbReference>
<comment type="similarity">
    <text evidence="2 9">Belongs to the CRISPR-associated endoribonuclease Cas2 protein family.</text>
</comment>
<evidence type="ECO:0000256" key="3">
    <source>
        <dbReference type="ARBA" id="ARBA00022722"/>
    </source>
</evidence>
<dbReference type="PATRIC" id="fig|1121451.3.peg.27"/>
<keyword evidence="5 9" id="KW-0255">Endonuclease</keyword>
<dbReference type="SUPFAM" id="SSF143430">
    <property type="entry name" value="TTP0101/SSO1404-like"/>
    <property type="match status" value="1"/>
</dbReference>
<dbReference type="CDD" id="cd09725">
    <property type="entry name" value="Cas2_I_II_III"/>
    <property type="match status" value="1"/>
</dbReference>
<keyword evidence="4 9" id="KW-0479">Metal-binding</keyword>
<comment type="function">
    <text evidence="9">CRISPR (clustered regularly interspaced short palindromic repeat), is an adaptive immune system that provides protection against mobile genetic elements (viruses, transposable elements and conjugative plasmids). CRISPR clusters contain sequences complementary to antecedent mobile elements and target invading nucleic acids. CRISPR clusters are transcribed and processed into CRISPR RNA (crRNA). Functions as a ssRNA-specific endoribonuclease. Involved in the integration of spacer DNA into the CRISPR cassette.</text>
</comment>
<feature type="binding site" evidence="9">
    <location>
        <position position="14"/>
    </location>
    <ligand>
        <name>Mg(2+)</name>
        <dbReference type="ChEBI" id="CHEBI:18420"/>
        <note>catalytic</note>
    </ligand>
</feature>
<dbReference type="EC" id="3.1.-.-" evidence="9"/>
<dbReference type="InterPro" id="IPR021127">
    <property type="entry name" value="CRISPR_associated_Cas2"/>
</dbReference>
<dbReference type="GO" id="GO:0016787">
    <property type="term" value="F:hydrolase activity"/>
    <property type="evidence" value="ECO:0007669"/>
    <property type="project" value="UniProtKB-KW"/>
</dbReference>
<dbReference type="HOGENOM" id="CLU_161124_3_0_7"/>
<dbReference type="GO" id="GO:0046872">
    <property type="term" value="F:metal ion binding"/>
    <property type="evidence" value="ECO:0007669"/>
    <property type="project" value="UniProtKB-UniRule"/>
</dbReference>
<protein>
    <recommendedName>
        <fullName evidence="9">CRISPR-associated endoribonuclease Cas2</fullName>
        <ecNumber evidence="9">3.1.-.-</ecNumber>
    </recommendedName>
</protein>
<evidence type="ECO:0000256" key="2">
    <source>
        <dbReference type="ARBA" id="ARBA00009959"/>
    </source>
</evidence>
<dbReference type="NCBIfam" id="TIGR01573">
    <property type="entry name" value="cas2"/>
    <property type="match status" value="1"/>
</dbReference>